<dbReference type="RefSeq" id="WP_144227792.1">
    <property type="nucleotide sequence ID" value="NZ_CP041677.1"/>
</dbReference>
<keyword evidence="2" id="KW-0614">Plasmid</keyword>
<organism evidence="2 3">
    <name type="scientific">Limosilactobacillus reuteri</name>
    <name type="common">Lactobacillus reuteri</name>
    <dbReference type="NCBI Taxonomy" id="1598"/>
    <lineage>
        <taxon>Bacteria</taxon>
        <taxon>Bacillati</taxon>
        <taxon>Bacillota</taxon>
        <taxon>Bacilli</taxon>
        <taxon>Lactobacillales</taxon>
        <taxon>Lactobacillaceae</taxon>
        <taxon>Limosilactobacillus</taxon>
    </lineage>
</organism>
<proteinExistence type="predicted"/>
<accession>A0A517D883</accession>
<feature type="region of interest" description="Disordered" evidence="1">
    <location>
        <begin position="62"/>
        <end position="122"/>
    </location>
</feature>
<dbReference type="EMBL" id="CP041677">
    <property type="protein sequence ID" value="QDR73560.1"/>
    <property type="molecule type" value="Genomic_DNA"/>
</dbReference>
<evidence type="ECO:0000256" key="1">
    <source>
        <dbReference type="SAM" id="MobiDB-lite"/>
    </source>
</evidence>
<gene>
    <name evidence="2" type="ORF">FOD75_10700</name>
</gene>
<name>A0A517D883_LIMRT</name>
<dbReference type="AlphaFoldDB" id="A0A517D883"/>
<geneLocation type="plasmid" evidence="2 3">
    <name>unnamed</name>
</geneLocation>
<reference evidence="2 3" key="1">
    <citation type="submission" date="2019-07" db="EMBL/GenBank/DDBJ databases">
        <title>Gastrointestinal microbiota of Peromyscus leucopus, the white-footed mouse.</title>
        <authorList>
            <person name="Milovic A."/>
            <person name="Bassam K."/>
            <person name="Barbour A.G."/>
        </authorList>
    </citation>
    <scope>NUCLEOTIDE SEQUENCE [LARGE SCALE GENOMIC DNA]</scope>
    <source>
        <strain evidence="2 3">LL7</strain>
        <plasmid evidence="2 3">unnamed</plasmid>
    </source>
</reference>
<protein>
    <submittedName>
        <fullName evidence="2">Uncharacterized protein</fullName>
    </submittedName>
</protein>
<dbReference type="Proteomes" id="UP000316394">
    <property type="component" value="Plasmid unnamed"/>
</dbReference>
<sequence>MSQKQLSIRYEEGDTVDKWLSNQKNKKASLRAVIQTIVANYGDGDYIEGLAFNAILTNGSQPMKKTVTSSVADSKKATNLDSKPVTVRRPIATEDDNEPTSSPNDDDSKSDTPDLMNMFSDL</sequence>
<feature type="compositionally biased region" description="Polar residues" evidence="1">
    <location>
        <begin position="62"/>
        <end position="72"/>
    </location>
</feature>
<evidence type="ECO:0000313" key="2">
    <source>
        <dbReference type="EMBL" id="QDR73560.1"/>
    </source>
</evidence>
<evidence type="ECO:0000313" key="3">
    <source>
        <dbReference type="Proteomes" id="UP000316394"/>
    </source>
</evidence>